<organism evidence="2 3">
    <name type="scientific">Azohydromonas lata</name>
    <dbReference type="NCBI Taxonomy" id="45677"/>
    <lineage>
        <taxon>Bacteria</taxon>
        <taxon>Pseudomonadati</taxon>
        <taxon>Pseudomonadota</taxon>
        <taxon>Betaproteobacteria</taxon>
        <taxon>Burkholderiales</taxon>
        <taxon>Sphaerotilaceae</taxon>
        <taxon>Azohydromonas</taxon>
    </lineage>
</organism>
<dbReference type="EMBL" id="JAXOJX010000081">
    <property type="protein sequence ID" value="MDZ5460757.1"/>
    <property type="molecule type" value="Genomic_DNA"/>
</dbReference>
<dbReference type="PANTHER" id="PTHR35811:SF1">
    <property type="entry name" value="HTH OST-TYPE DOMAIN-CONTAINING PROTEIN"/>
    <property type="match status" value="1"/>
</dbReference>
<proteinExistence type="predicted"/>
<keyword evidence="3" id="KW-1185">Reference proteome</keyword>
<name>A0ABU5IPF2_9BURK</name>
<dbReference type="Proteomes" id="UP001293718">
    <property type="component" value="Unassembled WGS sequence"/>
</dbReference>
<dbReference type="PANTHER" id="PTHR35811">
    <property type="entry name" value="SLR1870 PROTEIN"/>
    <property type="match status" value="1"/>
</dbReference>
<evidence type="ECO:0000313" key="3">
    <source>
        <dbReference type="Proteomes" id="UP001293718"/>
    </source>
</evidence>
<protein>
    <submittedName>
        <fullName evidence="2">NYN domain-containing protein</fullName>
    </submittedName>
</protein>
<accession>A0ABU5IPF2</accession>
<dbReference type="InterPro" id="IPR021139">
    <property type="entry name" value="NYN"/>
</dbReference>
<evidence type="ECO:0000313" key="2">
    <source>
        <dbReference type="EMBL" id="MDZ5460757.1"/>
    </source>
</evidence>
<dbReference type="CDD" id="cd11297">
    <property type="entry name" value="PIN_LabA-like_N_1"/>
    <property type="match status" value="1"/>
</dbReference>
<feature type="domain" description="NYN" evidence="1">
    <location>
        <begin position="9"/>
        <end position="164"/>
    </location>
</feature>
<dbReference type="RefSeq" id="WP_322468110.1">
    <property type="nucleotide sequence ID" value="NZ_JAXOJX010000081.1"/>
</dbReference>
<evidence type="ECO:0000259" key="1">
    <source>
        <dbReference type="Pfam" id="PF01936"/>
    </source>
</evidence>
<sequence length="310" mass="34767">MTRQDDAPKVAIYWDFENLHAILANLAYGENAYRENRFFIQPPLINIKPILDYASSFGDIIINRAYGNWQWFSKYREDLNQAGIDLIQIFPRGQGMKNSADIRLTVDALSDVYTHTHISHVVVVSSDSDFIALSQRIKQTGRFVAGIGVEGLSNRFWISSCNDFKFYQHLTPTRTMEPPIPVQTAAAEPPPLVLILPAPQVEGGSLSFEEARDALHRALRQLVERRGVNYVPKATLKHSLKRLLPVFDEVLLGFQNFTEFLGRCEDVVRTVDNDSGGHVALVGYEAPLISNHAPQDTAVTRDSLATTEEA</sequence>
<dbReference type="Gene3D" id="3.40.50.1010">
    <property type="entry name" value="5'-nuclease"/>
    <property type="match status" value="1"/>
</dbReference>
<dbReference type="Pfam" id="PF01936">
    <property type="entry name" value="NYN"/>
    <property type="match status" value="1"/>
</dbReference>
<reference evidence="2 3" key="1">
    <citation type="submission" date="2023-11" db="EMBL/GenBank/DDBJ databases">
        <title>Draft genome of Azohydromonas lata strain H1 (DSM1123), a polyhydroxyalkanoate producer.</title>
        <authorList>
            <person name="Traversa D."/>
            <person name="D'Addabbo P."/>
            <person name="Pazzani C."/>
            <person name="Manzari C."/>
            <person name="Chiara M."/>
            <person name="Scrascia M."/>
        </authorList>
    </citation>
    <scope>NUCLEOTIDE SEQUENCE [LARGE SCALE GENOMIC DNA]</scope>
    <source>
        <strain evidence="2 3">H1</strain>
    </source>
</reference>
<comment type="caution">
    <text evidence="2">The sequence shown here is derived from an EMBL/GenBank/DDBJ whole genome shotgun (WGS) entry which is preliminary data.</text>
</comment>
<gene>
    <name evidence="2" type="ORF">SM757_29700</name>
</gene>